<evidence type="ECO:0000259" key="5">
    <source>
        <dbReference type="PROSITE" id="PS50240"/>
    </source>
</evidence>
<dbReference type="InterPro" id="IPR043504">
    <property type="entry name" value="Peptidase_S1_PA_chymotrypsin"/>
</dbReference>
<evidence type="ECO:0000313" key="6">
    <source>
        <dbReference type="EMBL" id="MDQ0394546.1"/>
    </source>
</evidence>
<dbReference type="PROSITE" id="PS51257">
    <property type="entry name" value="PROKAR_LIPOPROTEIN"/>
    <property type="match status" value="1"/>
</dbReference>
<dbReference type="PANTHER" id="PTHR24276:SF98">
    <property type="entry name" value="FI18310P1-RELATED"/>
    <property type="match status" value="1"/>
</dbReference>
<dbReference type="PRINTS" id="PR00722">
    <property type="entry name" value="CHYMOTRYPSIN"/>
</dbReference>
<reference evidence="6 7" key="1">
    <citation type="submission" date="2023-07" db="EMBL/GenBank/DDBJ databases">
        <title>Genomic Encyclopedia of Type Strains, Phase IV (KMG-IV): sequencing the most valuable type-strain genomes for metagenomic binning, comparative biology and taxonomic classification.</title>
        <authorList>
            <person name="Goeker M."/>
        </authorList>
    </citation>
    <scope>NUCLEOTIDE SEQUENCE [LARGE SCALE GENOMIC DNA]</scope>
    <source>
        <strain evidence="6 7">DSM 5896</strain>
    </source>
</reference>
<comment type="similarity">
    <text evidence="1">Belongs to the peptidase S1 family.</text>
</comment>
<protein>
    <recommendedName>
        <fullName evidence="5">Peptidase S1 domain-containing protein</fullName>
    </recommendedName>
</protein>
<keyword evidence="2" id="KW-1015">Disulfide bond</keyword>
<dbReference type="InterPro" id="IPR050430">
    <property type="entry name" value="Peptidase_S1"/>
</dbReference>
<keyword evidence="4" id="KW-0732">Signal</keyword>
<dbReference type="Pfam" id="PF00089">
    <property type="entry name" value="Trypsin"/>
    <property type="match status" value="1"/>
</dbReference>
<evidence type="ECO:0000256" key="4">
    <source>
        <dbReference type="SAM" id="SignalP"/>
    </source>
</evidence>
<feature type="chain" id="PRO_5045802800" description="Peptidase S1 domain-containing protein" evidence="4">
    <location>
        <begin position="25"/>
        <end position="244"/>
    </location>
</feature>
<keyword evidence="3" id="KW-0378">Hydrolase</keyword>
<keyword evidence="7" id="KW-1185">Reference proteome</keyword>
<name>A0ABU0FJ92_9HYPH</name>
<evidence type="ECO:0000313" key="7">
    <source>
        <dbReference type="Proteomes" id="UP001237448"/>
    </source>
</evidence>
<evidence type="ECO:0000256" key="3">
    <source>
        <dbReference type="RuleBase" id="RU363034"/>
    </source>
</evidence>
<comment type="caution">
    <text evidence="6">The sequence shown here is derived from an EMBL/GenBank/DDBJ whole genome shotgun (WGS) entry which is preliminary data.</text>
</comment>
<gene>
    <name evidence="6" type="ORF">J3R73_004338</name>
</gene>
<dbReference type="InterPro" id="IPR009003">
    <property type="entry name" value="Peptidase_S1_PA"/>
</dbReference>
<dbReference type="SMART" id="SM00020">
    <property type="entry name" value="Tryp_SPc"/>
    <property type="match status" value="1"/>
</dbReference>
<proteinExistence type="inferred from homology"/>
<dbReference type="SUPFAM" id="SSF50494">
    <property type="entry name" value="Trypsin-like serine proteases"/>
    <property type="match status" value="1"/>
</dbReference>
<feature type="domain" description="Peptidase S1" evidence="5">
    <location>
        <begin position="25"/>
        <end position="237"/>
    </location>
</feature>
<dbReference type="Proteomes" id="UP001237448">
    <property type="component" value="Unassembled WGS sequence"/>
</dbReference>
<dbReference type="PANTHER" id="PTHR24276">
    <property type="entry name" value="POLYSERASE-RELATED"/>
    <property type="match status" value="1"/>
</dbReference>
<dbReference type="InterPro" id="IPR033116">
    <property type="entry name" value="TRYPSIN_SER"/>
</dbReference>
<organism evidence="6 7">
    <name type="scientific">Labrys monachus</name>
    <dbReference type="NCBI Taxonomy" id="217067"/>
    <lineage>
        <taxon>Bacteria</taxon>
        <taxon>Pseudomonadati</taxon>
        <taxon>Pseudomonadota</taxon>
        <taxon>Alphaproteobacteria</taxon>
        <taxon>Hyphomicrobiales</taxon>
        <taxon>Xanthobacteraceae</taxon>
        <taxon>Labrys</taxon>
    </lineage>
</organism>
<dbReference type="InterPro" id="IPR001254">
    <property type="entry name" value="Trypsin_dom"/>
</dbReference>
<evidence type="ECO:0000256" key="1">
    <source>
        <dbReference type="ARBA" id="ARBA00007664"/>
    </source>
</evidence>
<dbReference type="EMBL" id="JAUSVK010000001">
    <property type="protein sequence ID" value="MDQ0394546.1"/>
    <property type="molecule type" value="Genomic_DNA"/>
</dbReference>
<sequence length="244" mass="25169">MMMLSRSFPLALLAFLLACWPARAIVGGAPAGDDMARHVVMIVSDRGSFCSASVIAPDLLLTAGHCVRKGADYRLLTYAAGRPVLAPLGRIAIHPQFDAAAYDRRRFTIDIALVRLEAPLDGYVPLPLAAEAGAAGEPYRIAGFGLSSPDEGKSGGVLREATLPGVAPLSRIQLRLQEAEGVAGSCQGDSGGPVLHRGRLVGVLASALGPNRGRGCGGLTGVALIGTALPWIRETAAAMGISLP</sequence>
<dbReference type="PROSITE" id="PS00134">
    <property type="entry name" value="TRYPSIN_HIS"/>
    <property type="match status" value="1"/>
</dbReference>
<dbReference type="InterPro" id="IPR001314">
    <property type="entry name" value="Peptidase_S1A"/>
</dbReference>
<feature type="signal peptide" evidence="4">
    <location>
        <begin position="1"/>
        <end position="24"/>
    </location>
</feature>
<dbReference type="Gene3D" id="2.40.10.10">
    <property type="entry name" value="Trypsin-like serine proteases"/>
    <property type="match status" value="1"/>
</dbReference>
<keyword evidence="3" id="KW-0645">Protease</keyword>
<evidence type="ECO:0000256" key="2">
    <source>
        <dbReference type="ARBA" id="ARBA00023157"/>
    </source>
</evidence>
<accession>A0ABU0FJ92</accession>
<dbReference type="PROSITE" id="PS50240">
    <property type="entry name" value="TRYPSIN_DOM"/>
    <property type="match status" value="1"/>
</dbReference>
<keyword evidence="3" id="KW-0720">Serine protease</keyword>
<dbReference type="InterPro" id="IPR018114">
    <property type="entry name" value="TRYPSIN_HIS"/>
</dbReference>
<dbReference type="PROSITE" id="PS00135">
    <property type="entry name" value="TRYPSIN_SER"/>
    <property type="match status" value="1"/>
</dbReference>